<dbReference type="AlphaFoldDB" id="A0A8S3J7P5"/>
<reference evidence="1" key="1">
    <citation type="submission" date="2021-02" db="EMBL/GenBank/DDBJ databases">
        <authorList>
            <person name="Nowell W R."/>
        </authorList>
    </citation>
    <scope>NUCLEOTIDE SEQUENCE</scope>
</reference>
<protein>
    <submittedName>
        <fullName evidence="1">Uncharacterized protein</fullName>
    </submittedName>
</protein>
<feature type="non-terminal residue" evidence="1">
    <location>
        <position position="1"/>
    </location>
</feature>
<evidence type="ECO:0000313" key="1">
    <source>
        <dbReference type="EMBL" id="CAF5214530.1"/>
    </source>
</evidence>
<evidence type="ECO:0000313" key="2">
    <source>
        <dbReference type="Proteomes" id="UP000681720"/>
    </source>
</evidence>
<comment type="caution">
    <text evidence="1">The sequence shown here is derived from an EMBL/GenBank/DDBJ whole genome shotgun (WGS) entry which is preliminary data.</text>
</comment>
<dbReference type="EMBL" id="CAJOBJ010356280">
    <property type="protein sequence ID" value="CAF5214530.1"/>
    <property type="molecule type" value="Genomic_DNA"/>
</dbReference>
<gene>
    <name evidence="1" type="ORF">GIL414_LOCUS80993</name>
</gene>
<dbReference type="Proteomes" id="UP000681720">
    <property type="component" value="Unassembled WGS sequence"/>
</dbReference>
<accession>A0A8S3J7P5</accession>
<proteinExistence type="predicted"/>
<name>A0A8S3J7P5_9BILA</name>
<sequence length="48" mass="5713">HSVRQNPSIYESIKDLQMEQHARLIMAEQLQAGFVKKVKRIKYELLDE</sequence>
<organism evidence="1 2">
    <name type="scientific">Rotaria magnacalcarata</name>
    <dbReference type="NCBI Taxonomy" id="392030"/>
    <lineage>
        <taxon>Eukaryota</taxon>
        <taxon>Metazoa</taxon>
        <taxon>Spiralia</taxon>
        <taxon>Gnathifera</taxon>
        <taxon>Rotifera</taxon>
        <taxon>Eurotatoria</taxon>
        <taxon>Bdelloidea</taxon>
        <taxon>Philodinida</taxon>
        <taxon>Philodinidae</taxon>
        <taxon>Rotaria</taxon>
    </lineage>
</organism>